<dbReference type="Proteomes" id="UP000286482">
    <property type="component" value="Unassembled WGS sequence"/>
</dbReference>
<dbReference type="RefSeq" id="WP_120353262.1">
    <property type="nucleotide sequence ID" value="NZ_RAQO01000002.1"/>
</dbReference>
<keyword evidence="2 8" id="KW-0813">Transport</keyword>
<protein>
    <recommendedName>
        <fullName evidence="10">MotA/TolQ/ExbB proton channel domain-containing protein</fullName>
    </recommendedName>
</protein>
<keyword evidence="4 9" id="KW-0812">Transmembrane</keyword>
<organism evidence="11 12">
    <name type="scientific">Alginatibacterium sediminis</name>
    <dbReference type="NCBI Taxonomy" id="2164068"/>
    <lineage>
        <taxon>Bacteria</taxon>
        <taxon>Pseudomonadati</taxon>
        <taxon>Pseudomonadota</taxon>
        <taxon>Gammaproteobacteria</taxon>
        <taxon>Alteromonadales</taxon>
        <taxon>Alteromonadaceae</taxon>
        <taxon>Alginatibacterium</taxon>
    </lineage>
</organism>
<proteinExistence type="inferred from homology"/>
<evidence type="ECO:0000256" key="2">
    <source>
        <dbReference type="ARBA" id="ARBA00022448"/>
    </source>
</evidence>
<gene>
    <name evidence="11" type="ORF">DBZ36_02075</name>
</gene>
<evidence type="ECO:0000259" key="10">
    <source>
        <dbReference type="Pfam" id="PF01618"/>
    </source>
</evidence>
<name>A0A420ELA7_9ALTE</name>
<dbReference type="OrthoDB" id="5916588at2"/>
<feature type="transmembrane region" description="Helical" evidence="9">
    <location>
        <begin position="35"/>
        <end position="54"/>
    </location>
</feature>
<dbReference type="GO" id="GO:0005886">
    <property type="term" value="C:plasma membrane"/>
    <property type="evidence" value="ECO:0007669"/>
    <property type="project" value="UniProtKB-SubCell"/>
</dbReference>
<dbReference type="PANTHER" id="PTHR30625">
    <property type="entry name" value="PROTEIN TOLQ"/>
    <property type="match status" value="1"/>
</dbReference>
<keyword evidence="3" id="KW-1003">Cell membrane</keyword>
<dbReference type="PANTHER" id="PTHR30625:SF15">
    <property type="entry name" value="BIOPOLYMER TRANSPORT PROTEIN EXBB"/>
    <property type="match status" value="1"/>
</dbReference>
<evidence type="ECO:0000256" key="9">
    <source>
        <dbReference type="SAM" id="Phobius"/>
    </source>
</evidence>
<dbReference type="AlphaFoldDB" id="A0A420ELA7"/>
<evidence type="ECO:0000256" key="6">
    <source>
        <dbReference type="ARBA" id="ARBA00022989"/>
    </source>
</evidence>
<keyword evidence="5 8" id="KW-0653">Protein transport</keyword>
<dbReference type="EMBL" id="RAQO01000002">
    <property type="protein sequence ID" value="RKF21459.1"/>
    <property type="molecule type" value="Genomic_DNA"/>
</dbReference>
<evidence type="ECO:0000256" key="1">
    <source>
        <dbReference type="ARBA" id="ARBA00004651"/>
    </source>
</evidence>
<evidence type="ECO:0000256" key="8">
    <source>
        <dbReference type="RuleBase" id="RU004057"/>
    </source>
</evidence>
<feature type="domain" description="MotA/TolQ/ExbB proton channel" evidence="10">
    <location>
        <begin position="123"/>
        <end position="216"/>
    </location>
</feature>
<accession>A0A420ELA7</accession>
<comment type="caution">
    <text evidence="11">The sequence shown here is derived from an EMBL/GenBank/DDBJ whole genome shotgun (WGS) entry which is preliminary data.</text>
</comment>
<reference evidence="11 12" key="1">
    <citation type="submission" date="2018-09" db="EMBL/GenBank/DDBJ databases">
        <authorList>
            <person name="Wang Z."/>
        </authorList>
    </citation>
    <scope>NUCLEOTIDE SEQUENCE [LARGE SCALE GENOMIC DNA]</scope>
    <source>
        <strain evidence="11 12">ALS 81</strain>
    </source>
</reference>
<comment type="similarity">
    <text evidence="8">Belongs to the exbB/tolQ family.</text>
</comment>
<feature type="transmembrane region" description="Helical" evidence="9">
    <location>
        <begin position="135"/>
        <end position="162"/>
    </location>
</feature>
<sequence>MFEQEQLSMQQVFQGFDPLVLLTIEGSSRLGAVQIPLMMCSVIALAIIIERLFCYSTYALSIRSQHWLKVAHKLNSQSPEQCKECKQQHCFTRSRSPAVSALKILFLHKDCKKSLREEVGLIWLKKQQSKLDRGLRVLSLIAVITPLLGLLGTVLGLMEMFGAMSQNSQGVEIAQLSNGLGLAMQTTCVGLMLAVPAQVASYLLGLWKQVLVEQLEQILNQGNLLLEGVDTIAAIANPKQQYTQSQLQQQGDFVMVTAND</sequence>
<evidence type="ECO:0000313" key="11">
    <source>
        <dbReference type="EMBL" id="RKF21459.1"/>
    </source>
</evidence>
<evidence type="ECO:0000313" key="12">
    <source>
        <dbReference type="Proteomes" id="UP000286482"/>
    </source>
</evidence>
<keyword evidence="7 9" id="KW-0472">Membrane</keyword>
<dbReference type="InterPro" id="IPR002898">
    <property type="entry name" value="MotA_ExbB_proton_chnl"/>
</dbReference>
<keyword evidence="6 9" id="KW-1133">Transmembrane helix</keyword>
<evidence type="ECO:0000256" key="5">
    <source>
        <dbReference type="ARBA" id="ARBA00022927"/>
    </source>
</evidence>
<evidence type="ECO:0000256" key="4">
    <source>
        <dbReference type="ARBA" id="ARBA00022692"/>
    </source>
</evidence>
<evidence type="ECO:0000256" key="7">
    <source>
        <dbReference type="ARBA" id="ARBA00023136"/>
    </source>
</evidence>
<dbReference type="GO" id="GO:0017038">
    <property type="term" value="P:protein import"/>
    <property type="evidence" value="ECO:0007669"/>
    <property type="project" value="TreeGrafter"/>
</dbReference>
<dbReference type="Pfam" id="PF01618">
    <property type="entry name" value="MotA_ExbB"/>
    <property type="match status" value="1"/>
</dbReference>
<keyword evidence="12" id="KW-1185">Reference proteome</keyword>
<dbReference type="InterPro" id="IPR050790">
    <property type="entry name" value="ExbB/TolQ_transport"/>
</dbReference>
<evidence type="ECO:0000256" key="3">
    <source>
        <dbReference type="ARBA" id="ARBA00022475"/>
    </source>
</evidence>
<comment type="subcellular location">
    <subcellularLocation>
        <location evidence="1">Cell membrane</location>
        <topology evidence="1">Multi-pass membrane protein</topology>
    </subcellularLocation>
    <subcellularLocation>
        <location evidence="8">Membrane</location>
        <topology evidence="8">Multi-pass membrane protein</topology>
    </subcellularLocation>
</comment>